<protein>
    <submittedName>
        <fullName evidence="10">Spore germination protein KC</fullName>
    </submittedName>
</protein>
<keyword evidence="3" id="KW-0309">Germination</keyword>
<evidence type="ECO:0000256" key="3">
    <source>
        <dbReference type="ARBA" id="ARBA00022544"/>
    </source>
</evidence>
<dbReference type="GO" id="GO:0016020">
    <property type="term" value="C:membrane"/>
    <property type="evidence" value="ECO:0007669"/>
    <property type="project" value="UniProtKB-SubCell"/>
</dbReference>
<keyword evidence="6" id="KW-0564">Palmitate</keyword>
<keyword evidence="7" id="KW-0449">Lipoprotein</keyword>
<gene>
    <name evidence="10" type="ORF">SAMN00017405_1803</name>
</gene>
<dbReference type="Proteomes" id="UP000192731">
    <property type="component" value="Unassembled WGS sequence"/>
</dbReference>
<dbReference type="RefSeq" id="WP_084052786.1">
    <property type="nucleotide sequence ID" value="NZ_FWWT01000015.1"/>
</dbReference>
<feature type="domain" description="Spore germination GerAC-like C-terminal" evidence="8">
    <location>
        <begin position="206"/>
        <end position="369"/>
    </location>
</feature>
<evidence type="ECO:0000259" key="8">
    <source>
        <dbReference type="Pfam" id="PF05504"/>
    </source>
</evidence>
<keyword evidence="5" id="KW-0472">Membrane</keyword>
<accession>A0A1W1V3Y6</accession>
<dbReference type="Pfam" id="PF05504">
    <property type="entry name" value="Spore_GerAC"/>
    <property type="match status" value="1"/>
</dbReference>
<dbReference type="PANTHER" id="PTHR35789:SF1">
    <property type="entry name" value="SPORE GERMINATION PROTEIN B3"/>
    <property type="match status" value="1"/>
</dbReference>
<evidence type="ECO:0000256" key="1">
    <source>
        <dbReference type="ARBA" id="ARBA00004635"/>
    </source>
</evidence>
<dbReference type="GO" id="GO:0009847">
    <property type="term" value="P:spore germination"/>
    <property type="evidence" value="ECO:0007669"/>
    <property type="project" value="InterPro"/>
</dbReference>
<name>A0A1W1V3Y6_DESTI</name>
<feature type="domain" description="Spore germination protein N-terminal" evidence="9">
    <location>
        <begin position="23"/>
        <end position="192"/>
    </location>
</feature>
<dbReference type="STRING" id="656914.SAMN00017405_1803"/>
<dbReference type="Gene3D" id="3.30.300.210">
    <property type="entry name" value="Nutrient germinant receptor protein C, domain 3"/>
    <property type="match status" value="1"/>
</dbReference>
<dbReference type="InterPro" id="IPR057336">
    <property type="entry name" value="GerAC_N"/>
</dbReference>
<evidence type="ECO:0000313" key="10">
    <source>
        <dbReference type="EMBL" id="SMB87963.1"/>
    </source>
</evidence>
<dbReference type="PROSITE" id="PS51257">
    <property type="entry name" value="PROKAR_LIPOPROTEIN"/>
    <property type="match status" value="1"/>
</dbReference>
<keyword evidence="4" id="KW-0732">Signal</keyword>
<proteinExistence type="inferred from homology"/>
<reference evidence="10 11" key="1">
    <citation type="submission" date="2017-04" db="EMBL/GenBank/DDBJ databases">
        <authorList>
            <person name="Afonso C.L."/>
            <person name="Miller P.J."/>
            <person name="Scott M.A."/>
            <person name="Spackman E."/>
            <person name="Goraichik I."/>
            <person name="Dimitrov K.M."/>
            <person name="Suarez D.L."/>
            <person name="Swayne D.E."/>
        </authorList>
    </citation>
    <scope>NUCLEOTIDE SEQUENCE [LARGE SCALE GENOMIC DNA]</scope>
    <source>
        <strain evidence="10 11">DSM 11270</strain>
    </source>
</reference>
<dbReference type="AlphaFoldDB" id="A0A1W1V3Y6"/>
<evidence type="ECO:0000256" key="6">
    <source>
        <dbReference type="ARBA" id="ARBA00023139"/>
    </source>
</evidence>
<evidence type="ECO:0000256" key="2">
    <source>
        <dbReference type="ARBA" id="ARBA00007886"/>
    </source>
</evidence>
<dbReference type="InterPro" id="IPR008844">
    <property type="entry name" value="Spore_GerAC-like"/>
</dbReference>
<dbReference type="Pfam" id="PF25198">
    <property type="entry name" value="Spore_GerAC_N"/>
    <property type="match status" value="1"/>
</dbReference>
<dbReference type="InterPro" id="IPR046953">
    <property type="entry name" value="Spore_GerAC-like_C"/>
</dbReference>
<dbReference type="PANTHER" id="PTHR35789">
    <property type="entry name" value="SPORE GERMINATION PROTEIN B3"/>
    <property type="match status" value="1"/>
</dbReference>
<evidence type="ECO:0000256" key="7">
    <source>
        <dbReference type="ARBA" id="ARBA00023288"/>
    </source>
</evidence>
<evidence type="ECO:0000256" key="4">
    <source>
        <dbReference type="ARBA" id="ARBA00022729"/>
    </source>
</evidence>
<evidence type="ECO:0000256" key="5">
    <source>
        <dbReference type="ARBA" id="ARBA00023136"/>
    </source>
</evidence>
<dbReference type="OrthoDB" id="9816067at2"/>
<comment type="subcellular location">
    <subcellularLocation>
        <location evidence="1">Membrane</location>
        <topology evidence="1">Lipid-anchor</topology>
    </subcellularLocation>
</comment>
<dbReference type="NCBIfam" id="TIGR02887">
    <property type="entry name" value="spore_ger_x_C"/>
    <property type="match status" value="1"/>
</dbReference>
<dbReference type="InterPro" id="IPR038501">
    <property type="entry name" value="Spore_GerAC_C_sf"/>
</dbReference>
<evidence type="ECO:0000259" key="9">
    <source>
        <dbReference type="Pfam" id="PF25198"/>
    </source>
</evidence>
<evidence type="ECO:0000313" key="11">
    <source>
        <dbReference type="Proteomes" id="UP000192731"/>
    </source>
</evidence>
<sequence length="381" mass="42971">MNKKILISILILSLTFVLVGCWDYSELDEKAIVSGAAIDKVGDEYEVTIEFISTEGSGQGFELTPITYTSRGITFFDAVRNLISKVGMRLYWAHAKIIVISEEIAREGLVPILDFISRDPELRPDIHLIVSREKTAREILMGEDKGHGTLSFHMRDMLKAQKSLAKIPKAEMWRYNHDLGFDGLSPILPTVHVVKSKAQVVPDLYGTALFKRDKMVGWIDGNQTKFLLLIRDELEGGLLNIIGIGEKNNAVTLEIISSKTKQKPIIQDGELRMTVEAKIETGIAELDSTTNFIDKEGRKMVKQQAEKLVKKEMENLIKDMQQDHQTDVFKFSCNVQRYLPDTWKEVKGNWSEVFCSLPVEVEVKVEIKGSALTSKPIKVSD</sequence>
<dbReference type="EMBL" id="FWWT01000015">
    <property type="protein sequence ID" value="SMB87963.1"/>
    <property type="molecule type" value="Genomic_DNA"/>
</dbReference>
<keyword evidence="11" id="KW-1185">Reference proteome</keyword>
<organism evidence="10 11">
    <name type="scientific">Desulfonispora thiosulfatigenes DSM 11270</name>
    <dbReference type="NCBI Taxonomy" id="656914"/>
    <lineage>
        <taxon>Bacteria</taxon>
        <taxon>Bacillati</taxon>
        <taxon>Bacillota</taxon>
        <taxon>Clostridia</taxon>
        <taxon>Eubacteriales</taxon>
        <taxon>Peptococcaceae</taxon>
        <taxon>Desulfonispora</taxon>
    </lineage>
</organism>
<comment type="similarity">
    <text evidence="2">Belongs to the GerABKC lipoprotein family.</text>
</comment>